<feature type="transmembrane region" description="Helical" evidence="8">
    <location>
        <begin position="273"/>
        <end position="290"/>
    </location>
</feature>
<evidence type="ECO:0000256" key="2">
    <source>
        <dbReference type="ARBA" id="ARBA00022448"/>
    </source>
</evidence>
<evidence type="ECO:0000313" key="9">
    <source>
        <dbReference type="EMBL" id="WVX66911.1"/>
    </source>
</evidence>
<dbReference type="Pfam" id="PF07690">
    <property type="entry name" value="MFS_1"/>
    <property type="match status" value="1"/>
</dbReference>
<feature type="transmembrane region" description="Helical" evidence="8">
    <location>
        <begin position="79"/>
        <end position="104"/>
    </location>
</feature>
<dbReference type="Proteomes" id="UP001330434">
    <property type="component" value="Chromosome"/>
</dbReference>
<feature type="transmembrane region" description="Helical" evidence="8">
    <location>
        <begin position="354"/>
        <end position="371"/>
    </location>
</feature>
<evidence type="ECO:0000256" key="4">
    <source>
        <dbReference type="ARBA" id="ARBA00022692"/>
    </source>
</evidence>
<evidence type="ECO:0000256" key="3">
    <source>
        <dbReference type="ARBA" id="ARBA00022475"/>
    </source>
</evidence>
<gene>
    <name evidence="9" type="ORF">Bealeia1_01100</name>
</gene>
<keyword evidence="2" id="KW-0813">Transport</keyword>
<keyword evidence="10" id="KW-1185">Reference proteome</keyword>
<protein>
    <submittedName>
        <fullName evidence="9">MFS transporter</fullName>
    </submittedName>
</protein>
<dbReference type="PANTHER" id="PTHR43528:SF1">
    <property type="entry name" value="ALPHA-KETOGLUTARATE PERMEASE"/>
    <property type="match status" value="1"/>
</dbReference>
<accession>A0ABZ2C420</accession>
<evidence type="ECO:0000256" key="5">
    <source>
        <dbReference type="ARBA" id="ARBA00022847"/>
    </source>
</evidence>
<dbReference type="RefSeq" id="WP_331255726.1">
    <property type="nucleotide sequence ID" value="NZ_JAVHWZ010000001.1"/>
</dbReference>
<evidence type="ECO:0000313" key="10">
    <source>
        <dbReference type="Proteomes" id="UP001330434"/>
    </source>
</evidence>
<feature type="transmembrane region" description="Helical" evidence="8">
    <location>
        <begin position="21"/>
        <end position="41"/>
    </location>
</feature>
<dbReference type="InterPro" id="IPR051084">
    <property type="entry name" value="H+-coupled_symporters"/>
</dbReference>
<proteinExistence type="predicted"/>
<keyword evidence="4 8" id="KW-0812">Transmembrane</keyword>
<dbReference type="PANTHER" id="PTHR43528">
    <property type="entry name" value="ALPHA-KETOGLUTARATE PERMEASE"/>
    <property type="match status" value="1"/>
</dbReference>
<feature type="transmembrane region" description="Helical" evidence="8">
    <location>
        <begin position="297"/>
        <end position="316"/>
    </location>
</feature>
<feature type="transmembrane region" description="Helical" evidence="8">
    <location>
        <begin position="47"/>
        <end position="67"/>
    </location>
</feature>
<keyword evidence="5" id="KW-0769">Symport</keyword>
<dbReference type="Gene3D" id="1.20.1250.20">
    <property type="entry name" value="MFS general substrate transporter like domains"/>
    <property type="match status" value="1"/>
</dbReference>
<feature type="transmembrane region" description="Helical" evidence="8">
    <location>
        <begin position="116"/>
        <end position="139"/>
    </location>
</feature>
<dbReference type="SUPFAM" id="SSF103473">
    <property type="entry name" value="MFS general substrate transporter"/>
    <property type="match status" value="1"/>
</dbReference>
<comment type="subcellular location">
    <subcellularLocation>
        <location evidence="1">Cell membrane</location>
        <topology evidence="1">Multi-pass membrane protein</topology>
    </subcellularLocation>
</comment>
<organism evidence="9 10">
    <name type="scientific">Candidatus Bealeia paramacronuclearis</name>
    <dbReference type="NCBI Taxonomy" id="1921001"/>
    <lineage>
        <taxon>Bacteria</taxon>
        <taxon>Pseudomonadati</taxon>
        <taxon>Pseudomonadota</taxon>
        <taxon>Alphaproteobacteria</taxon>
        <taxon>Holosporales</taxon>
        <taxon>Holosporaceae</taxon>
        <taxon>Candidatus Bealeia</taxon>
    </lineage>
</organism>
<evidence type="ECO:0000256" key="8">
    <source>
        <dbReference type="SAM" id="Phobius"/>
    </source>
</evidence>
<keyword evidence="3" id="KW-1003">Cell membrane</keyword>
<evidence type="ECO:0000256" key="6">
    <source>
        <dbReference type="ARBA" id="ARBA00022989"/>
    </source>
</evidence>
<name>A0ABZ2C420_9PROT</name>
<feature type="transmembrane region" description="Helical" evidence="8">
    <location>
        <begin position="230"/>
        <end position="253"/>
    </location>
</feature>
<keyword evidence="7 8" id="KW-0472">Membrane</keyword>
<evidence type="ECO:0000256" key="1">
    <source>
        <dbReference type="ARBA" id="ARBA00004651"/>
    </source>
</evidence>
<feature type="transmembrane region" description="Helical" evidence="8">
    <location>
        <begin position="151"/>
        <end position="173"/>
    </location>
</feature>
<feature type="transmembrane region" description="Helical" evidence="8">
    <location>
        <begin position="179"/>
        <end position="201"/>
    </location>
</feature>
<evidence type="ECO:0000256" key="7">
    <source>
        <dbReference type="ARBA" id="ARBA00023136"/>
    </source>
</evidence>
<dbReference type="InterPro" id="IPR036259">
    <property type="entry name" value="MFS_trans_sf"/>
</dbReference>
<sequence>MFYFSESFSRRDVSILLGNMLDHFDAGLYGFLAPVLAPLFFPTHDPVVQLILAYSILATSLITRPLGSIIFSIMARRRGALWALSYSLLGASVTTFLMGCVPTYEMCGWMGPLSLLLLRGFGGIFAAGEATVAQLYILHQKPFQQGLKASQYYHSTSMAGMILASFAATLAIIGGTEVAWRICFFAGSFAGVVGFLIRYFAKQEPEKIRKAPIAFYGIAATKSVMKLWKIVLALSVVSGFSYMTYAIPCIFMNSFVPLISDHSLETMMELNTAFLIIDLILIPLLGSLLIKQNPTHVMGGAVLILAFTCPILFHFLPQSSLLYISFVRLWIIFWGVVFLCPLSQWYRSLVGTTRGYLILGIAQALGTSTLGRLTPSLGLWLWEETSLVDSPAMWFSFCAIGVFTILKMYPFKTQGNTKQND</sequence>
<dbReference type="InterPro" id="IPR011701">
    <property type="entry name" value="MFS"/>
</dbReference>
<reference evidence="9 10" key="1">
    <citation type="journal article" date="2024" name="Environ. Microbiol.">
        <title>Novel evolutionary insights on the interactions of the Holosporales (Alphaproteobacteria) with eukaryotic hosts from comparative genomics.</title>
        <authorList>
            <person name="Giovannini M."/>
            <person name="Petroni G."/>
            <person name="Castelli M."/>
        </authorList>
    </citation>
    <scope>NUCLEOTIDE SEQUENCE [LARGE SCALE GENOMIC DNA]</scope>
    <source>
        <strain evidence="9 10">US_Bl 15I1</strain>
    </source>
</reference>
<dbReference type="EMBL" id="CP133270">
    <property type="protein sequence ID" value="WVX66911.1"/>
    <property type="molecule type" value="Genomic_DNA"/>
</dbReference>
<feature type="transmembrane region" description="Helical" evidence="8">
    <location>
        <begin position="322"/>
        <end position="342"/>
    </location>
</feature>
<feature type="transmembrane region" description="Helical" evidence="8">
    <location>
        <begin position="391"/>
        <end position="409"/>
    </location>
</feature>
<keyword evidence="6 8" id="KW-1133">Transmembrane helix</keyword>